<dbReference type="GO" id="GO:0005634">
    <property type="term" value="C:nucleus"/>
    <property type="evidence" value="ECO:0007669"/>
    <property type="project" value="TreeGrafter"/>
</dbReference>
<dbReference type="EMBL" id="KZ859172">
    <property type="protein sequence ID" value="RDW22692.1"/>
    <property type="molecule type" value="Genomic_DNA"/>
</dbReference>
<dbReference type="PANTHER" id="PTHR31859:SF1">
    <property type="entry name" value="TETRATRICOPEPTIDE REPEAT PROTEIN 39C"/>
    <property type="match status" value="1"/>
</dbReference>
<evidence type="ECO:0000313" key="2">
    <source>
        <dbReference type="EMBL" id="AOW00975.1"/>
    </source>
</evidence>
<organism evidence="2 4">
    <name type="scientific">Yarrowia lipolytica</name>
    <name type="common">Candida lipolytica</name>
    <dbReference type="NCBI Taxonomy" id="4952"/>
    <lineage>
        <taxon>Eukaryota</taxon>
        <taxon>Fungi</taxon>
        <taxon>Dikarya</taxon>
        <taxon>Ascomycota</taxon>
        <taxon>Saccharomycotina</taxon>
        <taxon>Dipodascomycetes</taxon>
        <taxon>Dipodascales</taxon>
        <taxon>Dipodascales incertae sedis</taxon>
        <taxon>Yarrowia</taxon>
    </lineage>
</organism>
<dbReference type="VEuPathDB" id="FungiDB:YALI1_A22496g"/>
<comment type="similarity">
    <text evidence="1">Belongs to the IML2 family.</text>
</comment>
<dbReference type="PANTHER" id="PTHR31859">
    <property type="entry name" value="TETRATRICOPEPTIDE REPEAT PROTEIN 39 FAMILY MEMBER"/>
    <property type="match status" value="1"/>
</dbReference>
<reference evidence="3 5" key="2">
    <citation type="submission" date="2018-07" db="EMBL/GenBank/DDBJ databases">
        <title>Draft Genome Assemblies for Five Robust Yarrowia lipolytica Strains Exhibiting High Lipid Production and Pentose Sugar Utilization and Sugar Alcohol Secretion from Undetoxified Lignocellulosic Biomass Hydrolysates.</title>
        <authorList>
            <consortium name="DOE Joint Genome Institute"/>
            <person name="Walker C."/>
            <person name="Ryu S."/>
            <person name="Na H."/>
            <person name="Zane M."/>
            <person name="LaButti K."/>
            <person name="Lipzen A."/>
            <person name="Haridas S."/>
            <person name="Barry K."/>
            <person name="Grigoriev I.V."/>
            <person name="Quarterman J."/>
            <person name="Slininger P."/>
            <person name="Dien B."/>
            <person name="Trinh C.T."/>
        </authorList>
    </citation>
    <scope>NUCLEOTIDE SEQUENCE [LARGE SCALE GENOMIC DNA]</scope>
    <source>
        <strain evidence="3 5">YB392</strain>
    </source>
</reference>
<dbReference type="Proteomes" id="UP000256601">
    <property type="component" value="Unassembled WGS sequence"/>
</dbReference>
<evidence type="ECO:0000313" key="4">
    <source>
        <dbReference type="Proteomes" id="UP000182444"/>
    </source>
</evidence>
<dbReference type="InterPro" id="IPR019412">
    <property type="entry name" value="IML2/TPR_39"/>
</dbReference>
<accession>A0A1H6Q933</accession>
<dbReference type="KEGG" id="yli:2906396"/>
<evidence type="ECO:0000313" key="5">
    <source>
        <dbReference type="Proteomes" id="UP000256601"/>
    </source>
</evidence>
<dbReference type="GeneID" id="2906396"/>
<evidence type="ECO:0000256" key="1">
    <source>
        <dbReference type="ARBA" id="ARBA00010925"/>
    </source>
</evidence>
<protein>
    <submittedName>
        <fullName evidence="2">Uncharacterized protein</fullName>
    </submittedName>
</protein>
<name>A0A1H6Q933_YARLL</name>
<dbReference type="EMBL" id="CP017553">
    <property type="protein sequence ID" value="AOW00975.1"/>
    <property type="molecule type" value="Genomic_DNA"/>
</dbReference>
<dbReference type="Proteomes" id="UP000182444">
    <property type="component" value="Chromosome 1A"/>
</dbReference>
<dbReference type="GO" id="GO:0005829">
    <property type="term" value="C:cytosol"/>
    <property type="evidence" value="ECO:0007669"/>
    <property type="project" value="TreeGrafter"/>
</dbReference>
<dbReference type="AlphaFoldDB" id="A0A1H6Q933"/>
<evidence type="ECO:0000313" key="3">
    <source>
        <dbReference type="EMBL" id="RDW22692.1"/>
    </source>
</evidence>
<gene>
    <name evidence="3" type="ORF">B0I71DRAFT_137180</name>
    <name evidence="2" type="ORF">YALI1_A22496g</name>
</gene>
<dbReference type="Pfam" id="PF10300">
    <property type="entry name" value="Iml2-TPR_39"/>
    <property type="match status" value="1"/>
</dbReference>
<dbReference type="RefSeq" id="XP_500333.1">
    <property type="nucleotide sequence ID" value="XM_500333.1"/>
</dbReference>
<reference evidence="2 4" key="1">
    <citation type="journal article" date="2016" name="PLoS ONE">
        <title>Sequence Assembly of Yarrowia lipolytica Strain W29/CLIB89 Shows Transposable Element Diversity.</title>
        <authorList>
            <person name="Magnan C."/>
            <person name="Yu J."/>
            <person name="Chang I."/>
            <person name="Jahn E."/>
            <person name="Kanomata Y."/>
            <person name="Wu J."/>
            <person name="Zeller M."/>
            <person name="Oakes M."/>
            <person name="Baldi P."/>
            <person name="Sandmeyer S."/>
        </authorList>
    </citation>
    <scope>NUCLEOTIDE SEQUENCE [LARGE SCALE GENOMIC DNA]</scope>
    <source>
        <strain evidence="2">CLIB89</strain>
        <strain evidence="4">CLIB89(W29)</strain>
    </source>
</reference>
<dbReference type="VEuPathDB" id="FungiDB:YALI0_A21461g"/>
<proteinExistence type="inferred from homology"/>
<dbReference type="OrthoDB" id="2154985at2759"/>
<sequence>MTILGFGKSSTKKDAATEAAMVLSEAVILENGLAAIDTVMDERKEDAAPYLSIKTNSGLHKLVHGVVGSIEAFFGQDPEQIRQTADHLATCETAAYKNIDRTHNYTPYCSYPPGTEYKVALAEAELLGACMMIISESMLEMTKALYKLKKAYSTLYEIQQMKKNPNYTPYSYTPAELTEYAKARHARLGPKVSANNVGESYDELIDTGFRLCFGIIQVVFSMIPPGLSKLLSAIGFKCSREDGLRLLWESISAPNVQATVALVVLMRYYDSPMQSSDLILPGTEEELIAKGSFFEKKSEDSPRSRMYQQLMVARARYPRSSILVLQQGQAEATLHRLDEAIAILSVDLNTVHMRQLKEPIYENRTKWLTCLHQYRTSANSFVELVDLTPKCHAWYNYLAACCLLEVYKEEEDPAAKAQAGVLLEKAATHASDKKQHLRKYVAHRIQQLKKEGPLVDVAVKKPLLGEVFYYWNGYSKMPQNALEKSYKKLNGMNDPQSALLQAVILRNLGRLDEGYKLMNEQVIPHVVTFSSDAKPHLSSKTPLKDWAPPAALYERAIFEWDLYGSRNAQQVKQWLVLAEKWGDDYELNGGLGQKIRFDMEKVQ</sequence>
<dbReference type="eggNOG" id="KOG3783">
    <property type="taxonomic scope" value="Eukaryota"/>
</dbReference>
<dbReference type="GO" id="GO:0005741">
    <property type="term" value="C:mitochondrial outer membrane"/>
    <property type="evidence" value="ECO:0007669"/>
    <property type="project" value="TreeGrafter"/>
</dbReference>
<dbReference type="OMA" id="AFHSDIY"/>